<dbReference type="EMBL" id="BSFJ01000004">
    <property type="protein sequence ID" value="GLK70635.1"/>
    <property type="molecule type" value="Genomic_DNA"/>
</dbReference>
<comment type="caution">
    <text evidence="2">The sequence shown here is derived from an EMBL/GenBank/DDBJ whole genome shotgun (WGS) entry which is preliminary data.</text>
</comment>
<accession>A0A9W6J4B7</accession>
<gene>
    <name evidence="2" type="ORF">GCM10017643_07500</name>
</gene>
<dbReference type="Pfam" id="PF09836">
    <property type="entry name" value="DUF2063"/>
    <property type="match status" value="1"/>
</dbReference>
<protein>
    <submittedName>
        <fullName evidence="2">DUF2063 domain-containing protein</fullName>
    </submittedName>
</protein>
<keyword evidence="3" id="KW-1185">Reference proteome</keyword>
<proteinExistence type="predicted"/>
<dbReference type="Proteomes" id="UP001143370">
    <property type="component" value="Unassembled WGS sequence"/>
</dbReference>
<dbReference type="RefSeq" id="WP_213374162.1">
    <property type="nucleotide sequence ID" value="NZ_BSFJ01000004.1"/>
</dbReference>
<evidence type="ECO:0000259" key="1">
    <source>
        <dbReference type="Pfam" id="PF09836"/>
    </source>
</evidence>
<reference evidence="2" key="1">
    <citation type="journal article" date="2014" name="Int. J. Syst. Evol. Microbiol.">
        <title>Complete genome sequence of Corynebacterium casei LMG S-19264T (=DSM 44701T), isolated from a smear-ripened cheese.</title>
        <authorList>
            <consortium name="US DOE Joint Genome Institute (JGI-PGF)"/>
            <person name="Walter F."/>
            <person name="Albersmeier A."/>
            <person name="Kalinowski J."/>
            <person name="Ruckert C."/>
        </authorList>
    </citation>
    <scope>NUCLEOTIDE SEQUENCE</scope>
    <source>
        <strain evidence="2">VKM B-2484</strain>
    </source>
</reference>
<dbReference type="Gene3D" id="1.10.150.690">
    <property type="entry name" value="DUF2063"/>
    <property type="match status" value="1"/>
</dbReference>
<dbReference type="InterPro" id="IPR044922">
    <property type="entry name" value="DUF2063_N_sf"/>
</dbReference>
<evidence type="ECO:0000313" key="3">
    <source>
        <dbReference type="Proteomes" id="UP001143370"/>
    </source>
</evidence>
<sequence>MALSGDRQQEFAAALLDPERPAPAGVVGPDGDPCPKRFAVYRNNVVVGLIEILRAAYPAVRRLVGDDFFDAMAGVHVRSDPPQSPILLAYGGRFPAFIETFRPASSLAYLADVARIEWAWVEAYHAQDACALTASSFSGVPIDEYPSLRLQLHPSVRVVRSATPALTIWNMNVRDGDPGEVEFDGEGETALVARPDAVVEVRSLPPGAADFIDALDAGHTVEESAELAGECDARFDLSATIAGLIEAGALCAYETSSGVRFEAKGVAG</sequence>
<feature type="domain" description="Putative DNA-binding" evidence="1">
    <location>
        <begin position="7"/>
        <end position="98"/>
    </location>
</feature>
<dbReference type="AlphaFoldDB" id="A0A9W6J4B7"/>
<reference evidence="2" key="2">
    <citation type="submission" date="2023-01" db="EMBL/GenBank/DDBJ databases">
        <authorList>
            <person name="Sun Q."/>
            <person name="Evtushenko L."/>
        </authorList>
    </citation>
    <scope>NUCLEOTIDE SEQUENCE</scope>
    <source>
        <strain evidence="2">VKM B-2484</strain>
    </source>
</reference>
<dbReference type="InterPro" id="IPR018640">
    <property type="entry name" value="DUF2063"/>
</dbReference>
<organism evidence="2 3">
    <name type="scientific">Ancylobacter dichloromethanicus</name>
    <dbReference type="NCBI Taxonomy" id="518825"/>
    <lineage>
        <taxon>Bacteria</taxon>
        <taxon>Pseudomonadati</taxon>
        <taxon>Pseudomonadota</taxon>
        <taxon>Alphaproteobacteria</taxon>
        <taxon>Hyphomicrobiales</taxon>
        <taxon>Xanthobacteraceae</taxon>
        <taxon>Ancylobacter</taxon>
    </lineage>
</organism>
<name>A0A9W6J4B7_9HYPH</name>
<evidence type="ECO:0000313" key="2">
    <source>
        <dbReference type="EMBL" id="GLK70635.1"/>
    </source>
</evidence>